<dbReference type="InterPro" id="IPR001753">
    <property type="entry name" value="Enoyl-CoA_hydra/iso"/>
</dbReference>
<gene>
    <name evidence="2" type="ORF">GEV26_09590</name>
</gene>
<dbReference type="RefSeq" id="WP_153652859.1">
    <property type="nucleotide sequence ID" value="NZ_CP045737.1"/>
</dbReference>
<keyword evidence="3" id="KW-1185">Reference proteome</keyword>
<organism evidence="2 3">
    <name type="scientific">Aeromicrobium yanjiei</name>
    <dbReference type="NCBI Taxonomy" id="2662028"/>
    <lineage>
        <taxon>Bacteria</taxon>
        <taxon>Bacillati</taxon>
        <taxon>Actinomycetota</taxon>
        <taxon>Actinomycetes</taxon>
        <taxon>Propionibacteriales</taxon>
        <taxon>Nocardioidaceae</taxon>
        <taxon>Aeromicrobium</taxon>
    </lineage>
</organism>
<evidence type="ECO:0000256" key="1">
    <source>
        <dbReference type="ARBA" id="ARBA00005254"/>
    </source>
</evidence>
<dbReference type="KEGG" id="aef:GEV26_09590"/>
<dbReference type="PANTHER" id="PTHR43802">
    <property type="entry name" value="ENOYL-COA HYDRATASE"/>
    <property type="match status" value="1"/>
</dbReference>
<dbReference type="Proteomes" id="UP000392064">
    <property type="component" value="Chromosome"/>
</dbReference>
<dbReference type="PANTHER" id="PTHR43802:SF1">
    <property type="entry name" value="IP11341P-RELATED"/>
    <property type="match status" value="1"/>
</dbReference>
<proteinExistence type="inferred from homology"/>
<accession>A0A5Q2MIK2</accession>
<evidence type="ECO:0000313" key="3">
    <source>
        <dbReference type="Proteomes" id="UP000392064"/>
    </source>
</evidence>
<name>A0A5Q2MIK2_9ACTN</name>
<dbReference type="InterPro" id="IPR029045">
    <property type="entry name" value="ClpP/crotonase-like_dom_sf"/>
</dbReference>
<reference evidence="2 3" key="1">
    <citation type="submission" date="2019-11" db="EMBL/GenBank/DDBJ databases">
        <authorList>
            <person name="Li J."/>
        </authorList>
    </citation>
    <scope>NUCLEOTIDE SEQUENCE [LARGE SCALE GENOMIC DNA]</scope>
    <source>
        <strain evidence="2 3">MF47</strain>
    </source>
</reference>
<comment type="similarity">
    <text evidence="1">Belongs to the enoyl-CoA hydratase/isomerase family.</text>
</comment>
<keyword evidence="2" id="KW-0413">Isomerase</keyword>
<dbReference type="EMBL" id="CP045737">
    <property type="protein sequence ID" value="QGG41591.1"/>
    <property type="molecule type" value="Genomic_DNA"/>
</dbReference>
<dbReference type="GO" id="GO:0016853">
    <property type="term" value="F:isomerase activity"/>
    <property type="evidence" value="ECO:0007669"/>
    <property type="project" value="UniProtKB-KW"/>
</dbReference>
<protein>
    <submittedName>
        <fullName evidence="2">Enoyl-CoA hydratase/isomerase family protein</fullName>
    </submittedName>
</protein>
<evidence type="ECO:0000313" key="2">
    <source>
        <dbReference type="EMBL" id="QGG41591.1"/>
    </source>
</evidence>
<dbReference type="Gene3D" id="3.90.226.10">
    <property type="entry name" value="2-enoyl-CoA Hydratase, Chain A, domain 1"/>
    <property type="match status" value="1"/>
</dbReference>
<dbReference type="Pfam" id="PF00378">
    <property type="entry name" value="ECH_1"/>
    <property type="match status" value="1"/>
</dbReference>
<dbReference type="CDD" id="cd06558">
    <property type="entry name" value="crotonase-like"/>
    <property type="match status" value="1"/>
</dbReference>
<dbReference type="SUPFAM" id="SSF52096">
    <property type="entry name" value="ClpP/crotonase"/>
    <property type="match status" value="1"/>
</dbReference>
<sequence>MTVSTEMDGGVCIISLNRPERHNAVDDATGAAYGAAFREAAGSKDVAVILLRGEGRSFCSGRDTAQLGRRVEGESDFSFVRRHQDSRLAQVDCPKPVIAALKGNVLGGGLEMALAADIRIASTDLQMAFPEIGYGLMTDTGGAAFATVLAGPSRAKLMLMTGRRIGGEQALAWGMVDELVAPEDLDDTARSLAHEIAQHGELALGSIKQVVDEMWHTALHTGIRAELLAQVALFGSAEYLELKQKRQAAAR</sequence>
<dbReference type="AlphaFoldDB" id="A0A5Q2MIK2"/>